<evidence type="ECO:0000256" key="4">
    <source>
        <dbReference type="ARBA" id="ARBA00022737"/>
    </source>
</evidence>
<keyword evidence="5 6" id="KW-0472">Membrane</keyword>
<dbReference type="GO" id="GO:0016020">
    <property type="term" value="C:membrane"/>
    <property type="evidence" value="ECO:0007669"/>
    <property type="project" value="UniProtKB-SubCell"/>
</dbReference>
<dbReference type="PROSITE" id="PS50920">
    <property type="entry name" value="SOLCAR"/>
    <property type="match status" value="1"/>
</dbReference>
<reference evidence="9" key="1">
    <citation type="journal article" date="2013" name="Science">
        <title>Comparative analysis of bat genomes provides insight into the evolution of flight and immunity.</title>
        <authorList>
            <person name="Zhang G."/>
            <person name="Cowled C."/>
            <person name="Shi Z."/>
            <person name="Huang Z."/>
            <person name="Bishop-Lilly K.A."/>
            <person name="Fang X."/>
            <person name="Wynne J.W."/>
            <person name="Xiong Z."/>
            <person name="Baker M.L."/>
            <person name="Zhao W."/>
            <person name="Tachedjian M."/>
            <person name="Zhu Y."/>
            <person name="Zhou P."/>
            <person name="Jiang X."/>
            <person name="Ng J."/>
            <person name="Yang L."/>
            <person name="Wu L."/>
            <person name="Xiao J."/>
            <person name="Feng Y."/>
            <person name="Chen Y."/>
            <person name="Sun X."/>
            <person name="Zhang Y."/>
            <person name="Marsh G.A."/>
            <person name="Crameri G."/>
            <person name="Broder C.C."/>
            <person name="Frey K.G."/>
            <person name="Wang L.F."/>
            <person name="Wang J."/>
        </authorList>
    </citation>
    <scope>NUCLEOTIDE SEQUENCE [LARGE SCALE GENOMIC DNA]</scope>
</reference>
<dbReference type="AlphaFoldDB" id="L5LZU2"/>
<dbReference type="InterPro" id="IPR023395">
    <property type="entry name" value="MCP_dom_sf"/>
</dbReference>
<organism evidence="8 9">
    <name type="scientific">Myotis davidii</name>
    <name type="common">David's myotis</name>
    <dbReference type="NCBI Taxonomy" id="225400"/>
    <lineage>
        <taxon>Eukaryota</taxon>
        <taxon>Metazoa</taxon>
        <taxon>Chordata</taxon>
        <taxon>Craniata</taxon>
        <taxon>Vertebrata</taxon>
        <taxon>Euteleostomi</taxon>
        <taxon>Mammalia</taxon>
        <taxon>Eutheria</taxon>
        <taxon>Laurasiatheria</taxon>
        <taxon>Chiroptera</taxon>
        <taxon>Yangochiroptera</taxon>
        <taxon>Vespertilionidae</taxon>
        <taxon>Myotis</taxon>
    </lineage>
</organism>
<evidence type="ECO:0000256" key="7">
    <source>
        <dbReference type="RuleBase" id="RU000488"/>
    </source>
</evidence>
<feature type="repeat" description="Solcar" evidence="6">
    <location>
        <begin position="13"/>
        <end position="106"/>
    </location>
</feature>
<evidence type="ECO:0000256" key="1">
    <source>
        <dbReference type="ARBA" id="ARBA00004141"/>
    </source>
</evidence>
<evidence type="ECO:0000256" key="2">
    <source>
        <dbReference type="ARBA" id="ARBA00006375"/>
    </source>
</evidence>
<dbReference type="PANTHER" id="PTHR24089">
    <property type="entry name" value="SOLUTE CARRIER FAMILY 25"/>
    <property type="match status" value="1"/>
</dbReference>
<sequence>MVGYDPKADDRSISKLEVAVSGSVSGLVTRALISPLDVIKIRFQLQIERLSHRDPNAKYHGILQAGRQILREEGPTAFWKGHIPAQLLSIGYGAVQVGAGSRRAPGAGLLNGAAQGRGVGQQAAVSILLTCPTGNLPDRWAESD</sequence>
<comment type="similarity">
    <text evidence="2 7">Belongs to the mitochondrial carrier (TC 2.A.29) family.</text>
</comment>
<dbReference type="EMBL" id="KB106579">
    <property type="protein sequence ID" value="ELK30973.1"/>
    <property type="molecule type" value="Genomic_DNA"/>
</dbReference>
<evidence type="ECO:0000256" key="3">
    <source>
        <dbReference type="ARBA" id="ARBA00022692"/>
    </source>
</evidence>
<evidence type="ECO:0000313" key="9">
    <source>
        <dbReference type="Proteomes" id="UP000010556"/>
    </source>
</evidence>
<dbReference type="Pfam" id="PF00153">
    <property type="entry name" value="Mito_carr"/>
    <property type="match status" value="1"/>
</dbReference>
<proteinExistence type="inferred from homology"/>
<keyword evidence="7" id="KW-0813">Transport</keyword>
<gene>
    <name evidence="8" type="ORF">MDA_GLEAN10011361</name>
</gene>
<evidence type="ECO:0000256" key="5">
    <source>
        <dbReference type="ARBA" id="ARBA00023136"/>
    </source>
</evidence>
<protein>
    <submittedName>
        <fullName evidence="8">Mitochondrial thiamine pyrophosphate carrier</fullName>
    </submittedName>
</protein>
<keyword evidence="9" id="KW-1185">Reference proteome</keyword>
<evidence type="ECO:0000256" key="6">
    <source>
        <dbReference type="PROSITE-ProRule" id="PRU00282"/>
    </source>
</evidence>
<evidence type="ECO:0000313" key="8">
    <source>
        <dbReference type="EMBL" id="ELK30973.1"/>
    </source>
</evidence>
<dbReference type="Gene3D" id="1.50.40.10">
    <property type="entry name" value="Mitochondrial carrier domain"/>
    <property type="match status" value="1"/>
</dbReference>
<accession>L5LZU2</accession>
<dbReference type="Proteomes" id="UP000010556">
    <property type="component" value="Unassembled WGS sequence"/>
</dbReference>
<keyword evidence="4" id="KW-0677">Repeat</keyword>
<dbReference type="SUPFAM" id="SSF103506">
    <property type="entry name" value="Mitochondrial carrier"/>
    <property type="match status" value="1"/>
</dbReference>
<comment type="subcellular location">
    <subcellularLocation>
        <location evidence="1">Membrane</location>
        <topology evidence="1">Multi-pass membrane protein</topology>
    </subcellularLocation>
</comment>
<dbReference type="InterPro" id="IPR018108">
    <property type="entry name" value="MCP_transmembrane"/>
</dbReference>
<name>L5LZU2_MYODS</name>
<keyword evidence="3 6" id="KW-0812">Transmembrane</keyword>